<proteinExistence type="predicted"/>
<dbReference type="EMBL" id="MGDB01000119">
    <property type="protein sequence ID" value="OGL39392.1"/>
    <property type="molecule type" value="Genomic_DNA"/>
</dbReference>
<evidence type="ECO:0000313" key="2">
    <source>
        <dbReference type="EMBL" id="OGL39392.1"/>
    </source>
</evidence>
<dbReference type="InterPro" id="IPR011009">
    <property type="entry name" value="Kinase-like_dom_sf"/>
</dbReference>
<dbReference type="AlphaFoldDB" id="A0A1F7RCZ1"/>
<organism evidence="2 3">
    <name type="scientific">Candidatus Schekmanbacteria bacterium GWA2_38_11</name>
    <dbReference type="NCBI Taxonomy" id="1817876"/>
    <lineage>
        <taxon>Bacteria</taxon>
        <taxon>Candidatus Schekmaniibacteriota</taxon>
    </lineage>
</organism>
<feature type="domain" description="Aminoglycoside phosphotransferase" evidence="1">
    <location>
        <begin position="14"/>
        <end position="211"/>
    </location>
</feature>
<dbReference type="Gene3D" id="3.90.1200.10">
    <property type="match status" value="1"/>
</dbReference>
<dbReference type="InterPro" id="IPR002575">
    <property type="entry name" value="Aminoglycoside_PTrfase"/>
</dbReference>
<dbReference type="Pfam" id="PF01636">
    <property type="entry name" value="APH"/>
    <property type="match status" value="1"/>
</dbReference>
<dbReference type="Proteomes" id="UP000178526">
    <property type="component" value="Unassembled WGS sequence"/>
</dbReference>
<reference evidence="2 3" key="1">
    <citation type="journal article" date="2016" name="Nat. Commun.">
        <title>Thousands of microbial genomes shed light on interconnected biogeochemical processes in an aquifer system.</title>
        <authorList>
            <person name="Anantharaman K."/>
            <person name="Brown C.T."/>
            <person name="Hug L.A."/>
            <person name="Sharon I."/>
            <person name="Castelle C.J."/>
            <person name="Probst A.J."/>
            <person name="Thomas B.C."/>
            <person name="Singh A."/>
            <person name="Wilkins M.J."/>
            <person name="Karaoz U."/>
            <person name="Brodie E.L."/>
            <person name="Williams K.H."/>
            <person name="Hubbard S.S."/>
            <person name="Banfield J.F."/>
        </authorList>
    </citation>
    <scope>NUCLEOTIDE SEQUENCE [LARGE SCALE GENOMIC DNA]</scope>
</reference>
<sequence>MIMKLKDKFYGENLAYINVHDHLKRSCLRVPEILGFDGEMGIIVLEDLGNATMEIRIASSSNGEIKNLYERAIDLLIDLQIKASTPKELKCVAFTLEFDIEKFMFEFNFFKKHYLEGLLKAKITTEDTETLNNEFINLSEILAAEPKVFTHRDYHSRNIMVLNGELAMLDFQDARKGLCQYDLASLLRDSYIILEDSLRDQLIEYYICKSDGHSGRRTDREEFRRIFDLTCVQRNIKAIGTFAYQKMVRGNDFYLKYIPDTLRYVKENLEKYKEMKGLKAVLSNYIRF</sequence>
<evidence type="ECO:0000259" key="1">
    <source>
        <dbReference type="Pfam" id="PF01636"/>
    </source>
</evidence>
<dbReference type="SUPFAM" id="SSF56112">
    <property type="entry name" value="Protein kinase-like (PK-like)"/>
    <property type="match status" value="1"/>
</dbReference>
<gene>
    <name evidence="2" type="ORF">A2042_05780</name>
</gene>
<evidence type="ECO:0000313" key="3">
    <source>
        <dbReference type="Proteomes" id="UP000178526"/>
    </source>
</evidence>
<dbReference type="Gene3D" id="3.30.200.20">
    <property type="entry name" value="Phosphorylase Kinase, domain 1"/>
    <property type="match status" value="1"/>
</dbReference>
<accession>A0A1F7RCZ1</accession>
<comment type="caution">
    <text evidence="2">The sequence shown here is derived from an EMBL/GenBank/DDBJ whole genome shotgun (WGS) entry which is preliminary data.</text>
</comment>
<protein>
    <recommendedName>
        <fullName evidence="1">Aminoglycoside phosphotransferase domain-containing protein</fullName>
    </recommendedName>
</protein>
<name>A0A1F7RCZ1_9BACT</name>